<dbReference type="AlphaFoldDB" id="A0ABD0UVF2"/>
<accession>A0ABD0UVF2</accession>
<organism evidence="3 4">
    <name type="scientific">Dendrobium thyrsiflorum</name>
    <name type="common">Pinecone-like raceme dendrobium</name>
    <name type="synonym">Orchid</name>
    <dbReference type="NCBI Taxonomy" id="117978"/>
    <lineage>
        <taxon>Eukaryota</taxon>
        <taxon>Viridiplantae</taxon>
        <taxon>Streptophyta</taxon>
        <taxon>Embryophyta</taxon>
        <taxon>Tracheophyta</taxon>
        <taxon>Spermatophyta</taxon>
        <taxon>Magnoliopsida</taxon>
        <taxon>Liliopsida</taxon>
        <taxon>Asparagales</taxon>
        <taxon>Orchidaceae</taxon>
        <taxon>Epidendroideae</taxon>
        <taxon>Malaxideae</taxon>
        <taxon>Dendrobiinae</taxon>
        <taxon>Dendrobium</taxon>
    </lineage>
</organism>
<dbReference type="SMART" id="SM00271">
    <property type="entry name" value="DnaJ"/>
    <property type="match status" value="1"/>
</dbReference>
<reference evidence="3 4" key="1">
    <citation type="journal article" date="2024" name="Plant Biotechnol. J.">
        <title>Dendrobium thyrsiflorum genome and its molecular insights into genes involved in important horticultural traits.</title>
        <authorList>
            <person name="Chen B."/>
            <person name="Wang J.Y."/>
            <person name="Zheng P.J."/>
            <person name="Li K.L."/>
            <person name="Liang Y.M."/>
            <person name="Chen X.F."/>
            <person name="Zhang C."/>
            <person name="Zhao X."/>
            <person name="He X."/>
            <person name="Zhang G.Q."/>
            <person name="Liu Z.J."/>
            <person name="Xu Q."/>
        </authorList>
    </citation>
    <scope>NUCLEOTIDE SEQUENCE [LARGE SCALE GENOMIC DNA]</scope>
    <source>
        <strain evidence="3">GZMU011</strain>
    </source>
</reference>
<dbReference type="InterPro" id="IPR024593">
    <property type="entry name" value="DUF3444"/>
</dbReference>
<dbReference type="GO" id="GO:0005783">
    <property type="term" value="C:endoplasmic reticulum"/>
    <property type="evidence" value="ECO:0007669"/>
    <property type="project" value="UniProtKB-ARBA"/>
</dbReference>
<evidence type="ECO:0000256" key="1">
    <source>
        <dbReference type="SAM" id="MobiDB-lite"/>
    </source>
</evidence>
<feature type="region of interest" description="Disordered" evidence="1">
    <location>
        <begin position="136"/>
        <end position="172"/>
    </location>
</feature>
<dbReference type="PANTHER" id="PTHR47374:SF6">
    <property type="entry name" value="ENDOSOME ANTIGEN-LIKE PROTEIN, PUTATIVE (DUF3444)-RELATED"/>
    <property type="match status" value="1"/>
</dbReference>
<dbReference type="SUPFAM" id="SSF46565">
    <property type="entry name" value="Chaperone J-domain"/>
    <property type="match status" value="1"/>
</dbReference>
<feature type="compositionally biased region" description="Basic and acidic residues" evidence="1">
    <location>
        <begin position="283"/>
        <end position="300"/>
    </location>
</feature>
<feature type="compositionally biased region" description="Polar residues" evidence="1">
    <location>
        <begin position="731"/>
        <end position="746"/>
    </location>
</feature>
<evidence type="ECO:0000313" key="4">
    <source>
        <dbReference type="Proteomes" id="UP001552299"/>
    </source>
</evidence>
<evidence type="ECO:0000313" key="3">
    <source>
        <dbReference type="EMBL" id="KAL0916415.1"/>
    </source>
</evidence>
<keyword evidence="4" id="KW-1185">Reference proteome</keyword>
<dbReference type="PRINTS" id="PR00625">
    <property type="entry name" value="JDOMAIN"/>
</dbReference>
<feature type="region of interest" description="Disordered" evidence="1">
    <location>
        <begin position="275"/>
        <end position="300"/>
    </location>
</feature>
<dbReference type="Gene3D" id="1.10.287.110">
    <property type="entry name" value="DnaJ domain"/>
    <property type="match status" value="1"/>
</dbReference>
<dbReference type="Pfam" id="PF11926">
    <property type="entry name" value="DUF3444"/>
    <property type="match status" value="2"/>
</dbReference>
<feature type="domain" description="J" evidence="2">
    <location>
        <begin position="66"/>
        <end position="130"/>
    </location>
</feature>
<dbReference type="CDD" id="cd06257">
    <property type="entry name" value="DnaJ"/>
    <property type="match status" value="1"/>
</dbReference>
<comment type="caution">
    <text evidence="3">The sequence shown here is derived from an EMBL/GenBank/DDBJ whole genome shotgun (WGS) entry which is preliminary data.</text>
</comment>
<feature type="compositionally biased region" description="Polar residues" evidence="1">
    <location>
        <begin position="136"/>
        <end position="164"/>
    </location>
</feature>
<dbReference type="InterPro" id="IPR001623">
    <property type="entry name" value="DnaJ_domain"/>
</dbReference>
<dbReference type="PANTHER" id="PTHR47374">
    <property type="entry name" value="ENDOSOME ANTIGEN-LIKE PROTEIN, PUTATIVE (DUF3444)-RELATED"/>
    <property type="match status" value="1"/>
</dbReference>
<name>A0ABD0UVF2_DENTH</name>
<evidence type="ECO:0000259" key="2">
    <source>
        <dbReference type="PROSITE" id="PS50076"/>
    </source>
</evidence>
<gene>
    <name evidence="3" type="ORF">M5K25_013924</name>
</gene>
<dbReference type="Proteomes" id="UP001552299">
    <property type="component" value="Unassembled WGS sequence"/>
</dbReference>
<sequence length="962" mass="108713">MECNKEEAIRAKDIAEKKMQIRDFVGAKKLLLKALHLFPDIENASHMLTVCEVHCSAESLVNGQTDHYGVLQVESSADEALIRKQYRRFALLLHPDKNKFSGAEAAFKLVGEAYKVLSDQACRQVYDSKRRVQMRTMSSWQPSQHVKNATSNTGATNYSSSNQPGGMKQQDKQHSSASQYFWSLCVYCNNLLSYSRALLNKEVQCQKCLKKVHAFEVRFQNAGPPGSSSGFPWRHTGFHQTDFAAQYSHNQGSQTHFGNPLGAREHENVIRHPTVSKPSKSVTDTKHGRCSTNEEEKAEFGGDAMAGNEVKSESGRYPRRTTRCKMNVTYKDEKSDDDFVCPPKRSRNVGSYNAKNRGIPSPEVVTNGVKKKINEIMGDKIDDDHCEDNLPGGTGLGKQKMPESKEAVRMKNSKHIGAGSSAHSAADSISRAQVEFSFSYPDPEFYDFNMDRDQSKFVVNQIWAVYDDDDGMPRYHALIQKVFAPGFKLQYTWLEYNPTSLAEKAWVKAGLPTACGNFKLGKVCSTKCQLMFSHLICGEKGRGKTYNIYPKKGEVWALFKDWDMQWSSTEESPRKYSYEFVEIVSDYASGQDFTVCHLVKVRGFMYLFARAQDKGITVVPSGQLLKFSHCVPYFRVSVEREGIPRDSFELDPAALPQNVVNITDAGSANTAEVLEVKSGDPCRRPGVNEDKFEGDVIKSTMLRPSQHVLETASRKIRYHAFGNSDKEIEDSSSNGQESANVENFNFQKDRSEEKFRQGQIWALYSDIDEYPHYYALISAVECKTTGLIVKWLEFSPQTEGEKLWLKNGLPVSCGRFKVTSKVAQYDSTHAFSHLVHAKSLGKNNLFEIYPNGGEVWAVFSNWSPKWTSTDFGKVADYGVVEVVERNKCRIKVMTLTKVKDYKYVFMPKIKNVADMEIPIDECLRFSHQIPAFRLTDQQSGKLKDCWELDPDSIPKVLLTMKP</sequence>
<dbReference type="PROSITE" id="PS50076">
    <property type="entry name" value="DNAJ_2"/>
    <property type="match status" value="1"/>
</dbReference>
<dbReference type="EMBL" id="JANQDX010000011">
    <property type="protein sequence ID" value="KAL0916415.1"/>
    <property type="molecule type" value="Genomic_DNA"/>
</dbReference>
<protein>
    <recommendedName>
        <fullName evidence="2">J domain-containing protein</fullName>
    </recommendedName>
</protein>
<proteinExistence type="predicted"/>
<dbReference type="Pfam" id="PF00226">
    <property type="entry name" value="DnaJ"/>
    <property type="match status" value="1"/>
</dbReference>
<feature type="region of interest" description="Disordered" evidence="1">
    <location>
        <begin position="726"/>
        <end position="746"/>
    </location>
</feature>
<dbReference type="InterPro" id="IPR036869">
    <property type="entry name" value="J_dom_sf"/>
</dbReference>